<gene>
    <name evidence="14" type="ORF">AV274_3522</name>
</gene>
<keyword evidence="6 10" id="KW-0653">Protein transport</keyword>
<dbReference type="PANTHER" id="PTHR10635">
    <property type="entry name" value="COATOMER SUBUNIT BETA"/>
    <property type="match status" value="1"/>
</dbReference>
<feature type="domain" description="Coatomer beta subunit C-terminal" evidence="12">
    <location>
        <begin position="630"/>
        <end position="765"/>
    </location>
</feature>
<evidence type="ECO:0000256" key="2">
    <source>
        <dbReference type="ARBA" id="ARBA00022448"/>
    </source>
</evidence>
<evidence type="ECO:0000256" key="3">
    <source>
        <dbReference type="ARBA" id="ARBA00022490"/>
    </source>
</evidence>
<comment type="function">
    <text evidence="10">The coatomer is a cytosolic protein complex that binds to dilysine motifs and reversibly associates with Golgi non-clathrin-coated vesicles, which further mediate biosynthetic protein transport from the ER, via the Golgi up to the trans Golgi network. Coatomer complex is required for budding from Golgi membranes, and is essential for the retrograde Golgi-to-ER transport of dilysine-tagged proteins.</text>
</comment>
<keyword evidence="4" id="KW-0677">Repeat</keyword>
<keyword evidence="3 10" id="KW-0963">Cytoplasm</keyword>
<dbReference type="GO" id="GO:0006888">
    <property type="term" value="P:endoplasmic reticulum to Golgi vesicle-mediated transport"/>
    <property type="evidence" value="ECO:0007669"/>
    <property type="project" value="TreeGrafter"/>
</dbReference>
<keyword evidence="5 10" id="KW-0931">ER-Golgi transport</keyword>
<dbReference type="SUPFAM" id="SSF48371">
    <property type="entry name" value="ARM repeat"/>
    <property type="match status" value="1"/>
</dbReference>
<evidence type="ECO:0000256" key="4">
    <source>
        <dbReference type="ARBA" id="ARBA00022737"/>
    </source>
</evidence>
<comment type="subunit">
    <text evidence="10">Oligomeric complex that consists of at least the alpha, beta, beta', gamma, delta, epsilon and zeta subunits.</text>
</comment>
<proteinExistence type="predicted"/>
<evidence type="ECO:0000259" key="13">
    <source>
        <dbReference type="Pfam" id="PF14806"/>
    </source>
</evidence>
<feature type="domain" description="Clathrin/coatomer adaptor adaptin-like N-terminal" evidence="11">
    <location>
        <begin position="20"/>
        <end position="458"/>
    </location>
</feature>
<evidence type="ECO:0000256" key="7">
    <source>
        <dbReference type="ARBA" id="ARBA00023034"/>
    </source>
</evidence>
<evidence type="ECO:0000313" key="14">
    <source>
        <dbReference type="EMBL" id="OAO14818.1"/>
    </source>
</evidence>
<keyword evidence="8 10" id="KW-0472">Membrane</keyword>
<dbReference type="GO" id="GO:0006886">
    <property type="term" value="P:intracellular protein transport"/>
    <property type="evidence" value="ECO:0007669"/>
    <property type="project" value="InterPro"/>
</dbReference>
<organism evidence="14 15">
    <name type="scientific">Blastocystis sp. subtype 1 (strain ATCC 50177 / NandII)</name>
    <dbReference type="NCBI Taxonomy" id="478820"/>
    <lineage>
        <taxon>Eukaryota</taxon>
        <taxon>Sar</taxon>
        <taxon>Stramenopiles</taxon>
        <taxon>Bigyra</taxon>
        <taxon>Opalozoa</taxon>
        <taxon>Opalinata</taxon>
        <taxon>Blastocystidae</taxon>
        <taxon>Blastocystis</taxon>
    </lineage>
</organism>
<dbReference type="EMBL" id="LXWW01000210">
    <property type="protein sequence ID" value="OAO14818.1"/>
    <property type="molecule type" value="Genomic_DNA"/>
</dbReference>
<dbReference type="OrthoDB" id="10261439at2759"/>
<dbReference type="STRING" id="478820.A0A196SCT3"/>
<dbReference type="GO" id="GO:0005198">
    <property type="term" value="F:structural molecule activity"/>
    <property type="evidence" value="ECO:0007669"/>
    <property type="project" value="InterPro"/>
</dbReference>
<evidence type="ECO:0000313" key="15">
    <source>
        <dbReference type="Proteomes" id="UP000078348"/>
    </source>
</evidence>
<name>A0A196SCT3_BLAHN</name>
<dbReference type="InterPro" id="IPR016024">
    <property type="entry name" value="ARM-type_fold"/>
</dbReference>
<evidence type="ECO:0000256" key="6">
    <source>
        <dbReference type="ARBA" id="ARBA00022927"/>
    </source>
</evidence>
<evidence type="ECO:0000256" key="9">
    <source>
        <dbReference type="ARBA" id="ARBA00023329"/>
    </source>
</evidence>
<keyword evidence="9 10" id="KW-0968">Cytoplasmic vesicle</keyword>
<dbReference type="GO" id="GO:0030126">
    <property type="term" value="C:COPI vesicle coat"/>
    <property type="evidence" value="ECO:0007669"/>
    <property type="project" value="InterPro"/>
</dbReference>
<accession>A0A196SCT3</accession>
<evidence type="ECO:0000256" key="5">
    <source>
        <dbReference type="ARBA" id="ARBA00022892"/>
    </source>
</evidence>
<sequence>MNQPCTVLISSDGKLSSIDIATLRADLESKDIQKKRNAVKSAIIQMSNGKDMSDLLMTVIRFCVTVDDHELTKLLHIYWECAQKCDDKGELKPEMILVCNAIMNNLKHANEFIRGCTLRFLSKITEEEILEPLVPYIKENLEHHSAYVRKNAVLTCYSIYKLHGDRLMSDIPDYIYELLANETDLSTRRNAFAFLMECKQPLAVDFLEANCDEIGHFGDCFQLVALELIRKVCTEESSQKGRFIKPLQSMLNSDSPSVAFESATTLVTLSSAPSAVKAATNTLLGLMASQTDNNVKIVILERLAVIVRHNCRLLEDCVMELLALLRTPSTEIRRTLLELGSLLVTERNVGEVIALLKNEVVRCADDDDALNKEYREMLIATIHALALKYPAMADSVILLLLDYLNSESGASVLALVKEMLFSHKDLVAPVLQKLVDVLPSLEDEEVVMTTLWIFAAFTPDDLVPAAVDAILNAVGPLPLHTDIHIETAPAEQAAPAVLQDGSYASQSFVDSTESAELAVLSLRHLLLLPSYFAFSALCASLATLCAQAAKKEMTLRCLLLMSGVLSELDAGIDELNRARVAFCINALLDPALTGVAAQLKATNEEIYKQYVMKHDASEERAATKPAHSEVDEVIVFKQLRDKSSLGIMIDIDDNTAVQAITEYDKDLTYNEKLERVHQLTGFSDPVYCEAIVYMKDFDIIMEITVINRTTRTMTDLSVELSVTGSFNIIEKPAKVTLDAGERKELRAIIKVNSTETGFIFGSVTFSYSSSAEHVVVNLNEVSVSLMEYIKPAGCNEKSFRAMWSAFSWENKIMVSTNATSLAQLILGIAEITHMKIVSDFNKDSDSDFMAANLYARSLFGEDVLLNISVEKTPMGISGYYRIRSKTQGVAISLGNVIKMKQRDM</sequence>
<dbReference type="AlphaFoldDB" id="A0A196SCT3"/>
<evidence type="ECO:0000259" key="11">
    <source>
        <dbReference type="Pfam" id="PF01602"/>
    </source>
</evidence>
<dbReference type="Pfam" id="PF01602">
    <property type="entry name" value="Adaptin_N"/>
    <property type="match status" value="1"/>
</dbReference>
<dbReference type="Gene3D" id="1.25.10.10">
    <property type="entry name" value="Leucine-rich Repeat Variant"/>
    <property type="match status" value="1"/>
</dbReference>
<dbReference type="Pfam" id="PF14806">
    <property type="entry name" value="Coatomer_b_Cpla"/>
    <property type="match status" value="1"/>
</dbReference>
<protein>
    <recommendedName>
        <fullName evidence="10">Coatomer subunit beta</fullName>
    </recommendedName>
    <alternativeName>
        <fullName evidence="10">Beta-coat protein</fullName>
    </alternativeName>
</protein>
<dbReference type="InterPro" id="IPR011710">
    <property type="entry name" value="Coatomer_bsu_C"/>
</dbReference>
<dbReference type="Proteomes" id="UP000078348">
    <property type="component" value="Unassembled WGS sequence"/>
</dbReference>
<keyword evidence="7 10" id="KW-0333">Golgi apparatus</keyword>
<reference evidence="14 15" key="1">
    <citation type="submission" date="2016-05" db="EMBL/GenBank/DDBJ databases">
        <title>Nuclear genome of Blastocystis sp. subtype 1 NandII.</title>
        <authorList>
            <person name="Gentekaki E."/>
            <person name="Curtis B."/>
            <person name="Stairs C."/>
            <person name="Eme L."/>
            <person name="Herman E."/>
            <person name="Klimes V."/>
            <person name="Arias M.C."/>
            <person name="Elias M."/>
            <person name="Hilliou F."/>
            <person name="Klute M."/>
            <person name="Malik S.-B."/>
            <person name="Pightling A."/>
            <person name="Rachubinski R."/>
            <person name="Salas D."/>
            <person name="Schlacht A."/>
            <person name="Suga H."/>
            <person name="Archibald J."/>
            <person name="Ball S.G."/>
            <person name="Clark G."/>
            <person name="Dacks J."/>
            <person name="Van Der Giezen M."/>
            <person name="Tsaousis A."/>
            <person name="Roger A."/>
        </authorList>
    </citation>
    <scope>NUCLEOTIDE SEQUENCE [LARGE SCALE GENOMIC DNA]</scope>
    <source>
        <strain evidence="15">ATCC 50177 / NandII</strain>
    </source>
</reference>
<keyword evidence="15" id="KW-1185">Reference proteome</keyword>
<dbReference type="PANTHER" id="PTHR10635:SF0">
    <property type="entry name" value="COATOMER SUBUNIT BETA"/>
    <property type="match status" value="1"/>
</dbReference>
<comment type="subcellular location">
    <subcellularLocation>
        <location evidence="10">Cytoplasm</location>
    </subcellularLocation>
    <subcellularLocation>
        <location evidence="1 10">Golgi apparatus membrane</location>
        <topology evidence="1 10">Peripheral membrane protein</topology>
        <orientation evidence="1 10">Cytoplasmic side</orientation>
    </subcellularLocation>
    <subcellularLocation>
        <location evidence="10">Cytoplasmic vesicle</location>
        <location evidence="10">COPI-coated vesicle membrane</location>
        <topology evidence="10">Peripheral membrane protein</topology>
        <orientation evidence="10">Cytoplasmic side</orientation>
    </subcellularLocation>
</comment>
<dbReference type="PIRSF" id="PIRSF005727">
    <property type="entry name" value="Coatomer_beta_subunit"/>
    <property type="match status" value="1"/>
</dbReference>
<dbReference type="InterPro" id="IPR011989">
    <property type="entry name" value="ARM-like"/>
</dbReference>
<dbReference type="Pfam" id="PF07718">
    <property type="entry name" value="Coatamer_beta_C"/>
    <property type="match status" value="1"/>
</dbReference>
<evidence type="ECO:0000259" key="12">
    <source>
        <dbReference type="Pfam" id="PF07718"/>
    </source>
</evidence>
<comment type="caution">
    <text evidence="14">The sequence shown here is derived from an EMBL/GenBank/DDBJ whole genome shotgun (WGS) entry which is preliminary data.</text>
</comment>
<dbReference type="InterPro" id="IPR016460">
    <property type="entry name" value="COPB1"/>
</dbReference>
<evidence type="ECO:0000256" key="8">
    <source>
        <dbReference type="ARBA" id="ARBA00023136"/>
    </source>
</evidence>
<evidence type="ECO:0000256" key="1">
    <source>
        <dbReference type="ARBA" id="ARBA00004255"/>
    </source>
</evidence>
<feature type="domain" description="Coatomer beta subunit appendage platform" evidence="13">
    <location>
        <begin position="773"/>
        <end position="896"/>
    </location>
</feature>
<keyword evidence="2 10" id="KW-0813">Transport</keyword>
<evidence type="ECO:0000256" key="10">
    <source>
        <dbReference type="PIRNR" id="PIRNR005727"/>
    </source>
</evidence>
<dbReference type="InterPro" id="IPR029446">
    <property type="entry name" value="COPB1_appendage_platform_dom"/>
</dbReference>
<dbReference type="GO" id="GO:0000139">
    <property type="term" value="C:Golgi membrane"/>
    <property type="evidence" value="ECO:0007669"/>
    <property type="project" value="UniProtKB-SubCell"/>
</dbReference>
<dbReference type="GO" id="GO:0006891">
    <property type="term" value="P:intra-Golgi vesicle-mediated transport"/>
    <property type="evidence" value="ECO:0007669"/>
    <property type="project" value="TreeGrafter"/>
</dbReference>
<dbReference type="InterPro" id="IPR002553">
    <property type="entry name" value="Clathrin/coatomer_adapt-like_N"/>
</dbReference>